<evidence type="ECO:0000313" key="2">
    <source>
        <dbReference type="Proteomes" id="UP000320799"/>
    </source>
</evidence>
<dbReference type="KEGG" id="vg:56136202"/>
<dbReference type="Proteomes" id="UP000320799">
    <property type="component" value="Segment"/>
</dbReference>
<organism evidence="1 2">
    <name type="scientific">Achromobacter phage Motura</name>
    <dbReference type="NCBI Taxonomy" id="2591403"/>
    <lineage>
        <taxon>Viruses</taxon>
        <taxon>Duplodnaviria</taxon>
        <taxon>Heunggongvirae</taxon>
        <taxon>Uroviricota</taxon>
        <taxon>Caudoviricetes</taxon>
        <taxon>Moturavirus</taxon>
        <taxon>Moturavirus motura</taxon>
    </lineage>
</organism>
<dbReference type="EMBL" id="MN094788">
    <property type="protein sequence ID" value="QDH83401.1"/>
    <property type="molecule type" value="Genomic_DNA"/>
</dbReference>
<proteinExistence type="predicted"/>
<reference evidence="1 2" key="1">
    <citation type="submission" date="2019-06" db="EMBL/GenBank/DDBJ databases">
        <authorList>
            <person name="Kincaid V.D."/>
            <person name="Fuller A."/>
            <person name="Hodges K."/>
            <person name="Bansal M."/>
            <person name="Essig J."/>
            <person name="Johnson A."/>
        </authorList>
    </citation>
    <scope>NUCLEOTIDE SEQUENCE [LARGE SCALE GENOMIC DNA]</scope>
</reference>
<sequence>MNERLQNTLAVYNPVEESWSDIPFVDVRKGWLISVTHATEGKPGYYAITAEDAYYETESDSYNVQHTGVWYDNEEEAVAAYNVWLNDNAFVVGGMICT</sequence>
<evidence type="ECO:0000313" key="1">
    <source>
        <dbReference type="EMBL" id="QDH83401.1"/>
    </source>
</evidence>
<accession>A0A514CSE9</accession>
<protein>
    <submittedName>
        <fullName evidence="1">Uncharacterized protein</fullName>
    </submittedName>
</protein>
<dbReference type="RefSeq" id="YP_009903926.1">
    <property type="nucleotide sequence ID" value="NC_049849.1"/>
</dbReference>
<dbReference type="GeneID" id="56136202"/>
<keyword evidence="2" id="KW-1185">Reference proteome</keyword>
<name>A0A514CSE9_9CAUD</name>